<evidence type="ECO:0000313" key="1">
    <source>
        <dbReference type="EMBL" id="GBN33508.1"/>
    </source>
</evidence>
<gene>
    <name evidence="1" type="ORF">AVEN_183320_1</name>
</gene>
<evidence type="ECO:0000313" key="2">
    <source>
        <dbReference type="Proteomes" id="UP000499080"/>
    </source>
</evidence>
<accession>A0A4Y2N278</accession>
<dbReference type="Proteomes" id="UP000499080">
    <property type="component" value="Unassembled WGS sequence"/>
</dbReference>
<comment type="caution">
    <text evidence="1">The sequence shown here is derived from an EMBL/GenBank/DDBJ whole genome shotgun (WGS) entry which is preliminary data.</text>
</comment>
<dbReference type="AlphaFoldDB" id="A0A4Y2N278"/>
<proteinExistence type="predicted"/>
<keyword evidence="2" id="KW-1185">Reference proteome</keyword>
<organism evidence="1 2">
    <name type="scientific">Araneus ventricosus</name>
    <name type="common">Orbweaver spider</name>
    <name type="synonym">Epeira ventricosa</name>
    <dbReference type="NCBI Taxonomy" id="182803"/>
    <lineage>
        <taxon>Eukaryota</taxon>
        <taxon>Metazoa</taxon>
        <taxon>Ecdysozoa</taxon>
        <taxon>Arthropoda</taxon>
        <taxon>Chelicerata</taxon>
        <taxon>Arachnida</taxon>
        <taxon>Araneae</taxon>
        <taxon>Araneomorphae</taxon>
        <taxon>Entelegynae</taxon>
        <taxon>Araneoidea</taxon>
        <taxon>Araneidae</taxon>
        <taxon>Araneus</taxon>
    </lineage>
</organism>
<name>A0A4Y2N278_ARAVE</name>
<sequence>MHKVHSRLIFKESWLKMPALDWWKKFKSPVTSLVGRGVATDTMKVFEIIGGFVKDLKHQHLLLPKSLLMPHADELTNLNVVNLNSILVVVQMILG</sequence>
<reference evidence="1 2" key="1">
    <citation type="journal article" date="2019" name="Sci. Rep.">
        <title>Orb-weaving spider Araneus ventricosus genome elucidates the spidroin gene catalogue.</title>
        <authorList>
            <person name="Kono N."/>
            <person name="Nakamura H."/>
            <person name="Ohtoshi R."/>
            <person name="Moran D.A.P."/>
            <person name="Shinohara A."/>
            <person name="Yoshida Y."/>
            <person name="Fujiwara M."/>
            <person name="Mori M."/>
            <person name="Tomita M."/>
            <person name="Arakawa K."/>
        </authorList>
    </citation>
    <scope>NUCLEOTIDE SEQUENCE [LARGE SCALE GENOMIC DNA]</scope>
</reference>
<dbReference type="EMBL" id="BGPR01008390">
    <property type="protein sequence ID" value="GBN33508.1"/>
    <property type="molecule type" value="Genomic_DNA"/>
</dbReference>
<protein>
    <submittedName>
        <fullName evidence="1">Uncharacterized protein</fullName>
    </submittedName>
</protein>